<evidence type="ECO:0000313" key="2">
    <source>
        <dbReference type="Proteomes" id="UP001162030"/>
    </source>
</evidence>
<organism evidence="1 2">
    <name type="scientific">Methylocaldum szegediense</name>
    <dbReference type="NCBI Taxonomy" id="73780"/>
    <lineage>
        <taxon>Bacteria</taxon>
        <taxon>Pseudomonadati</taxon>
        <taxon>Pseudomonadota</taxon>
        <taxon>Gammaproteobacteria</taxon>
        <taxon>Methylococcales</taxon>
        <taxon>Methylococcaceae</taxon>
        <taxon>Methylocaldum</taxon>
    </lineage>
</organism>
<reference evidence="1 2" key="1">
    <citation type="submission" date="2023-03" db="EMBL/GenBank/DDBJ databases">
        <authorList>
            <person name="Pearce D."/>
        </authorList>
    </citation>
    <scope>NUCLEOTIDE SEQUENCE [LARGE SCALE GENOMIC DNA]</scope>
    <source>
        <strain evidence="1">Msz</strain>
    </source>
</reference>
<protein>
    <submittedName>
        <fullName evidence="1">Uncharacterized protein</fullName>
    </submittedName>
</protein>
<name>A0ABN8XBC0_9GAMM</name>
<gene>
    <name evidence="1" type="ORF">MSZNOR_3501</name>
</gene>
<sequence length="74" mass="8730">MLTPSPSETYEFTGRFDVEFYRYWWRYETPVDGGTFEDTSEEFWARLINTDLHGAESLPEFDLPSFFFASVAIL</sequence>
<dbReference type="RefSeq" id="WP_026609107.1">
    <property type="nucleotide sequence ID" value="NZ_OX458333.1"/>
</dbReference>
<accession>A0ABN8XBC0</accession>
<dbReference type="EMBL" id="OX458333">
    <property type="protein sequence ID" value="CAI8903836.1"/>
    <property type="molecule type" value="Genomic_DNA"/>
</dbReference>
<keyword evidence="2" id="KW-1185">Reference proteome</keyword>
<proteinExistence type="predicted"/>
<evidence type="ECO:0000313" key="1">
    <source>
        <dbReference type="EMBL" id="CAI8903836.1"/>
    </source>
</evidence>
<dbReference type="Proteomes" id="UP001162030">
    <property type="component" value="Chromosome"/>
</dbReference>